<protein>
    <submittedName>
        <fullName evidence="2">Uncharacterized protein</fullName>
    </submittedName>
</protein>
<feature type="region of interest" description="Disordered" evidence="1">
    <location>
        <begin position="32"/>
        <end position="57"/>
    </location>
</feature>
<sequence>NFRNRFEPVICRLLCGSPGVFMDTVTKMPRDGEVSEAQQQHSGLTATIPARWRDKPL</sequence>
<reference evidence="2 3" key="1">
    <citation type="journal article" date="2023" name="Sci. Data">
        <title>Genome assembly of the Korean intertidal mud-creeper Batillaria attramentaria.</title>
        <authorList>
            <person name="Patra A.K."/>
            <person name="Ho P.T."/>
            <person name="Jun S."/>
            <person name="Lee S.J."/>
            <person name="Kim Y."/>
            <person name="Won Y.J."/>
        </authorList>
    </citation>
    <scope>NUCLEOTIDE SEQUENCE [LARGE SCALE GENOMIC DNA]</scope>
    <source>
        <strain evidence="2">Wonlab-2016</strain>
    </source>
</reference>
<evidence type="ECO:0000313" key="3">
    <source>
        <dbReference type="Proteomes" id="UP001519460"/>
    </source>
</evidence>
<name>A0ABD0LNL4_9CAEN</name>
<evidence type="ECO:0000256" key="1">
    <source>
        <dbReference type="SAM" id="MobiDB-lite"/>
    </source>
</evidence>
<dbReference type="Proteomes" id="UP001519460">
    <property type="component" value="Unassembled WGS sequence"/>
</dbReference>
<comment type="caution">
    <text evidence="2">The sequence shown here is derived from an EMBL/GenBank/DDBJ whole genome shotgun (WGS) entry which is preliminary data.</text>
</comment>
<accession>A0ABD0LNL4</accession>
<proteinExistence type="predicted"/>
<feature type="compositionally biased region" description="Polar residues" evidence="1">
    <location>
        <begin position="36"/>
        <end position="45"/>
    </location>
</feature>
<dbReference type="AlphaFoldDB" id="A0ABD0LNL4"/>
<keyword evidence="3" id="KW-1185">Reference proteome</keyword>
<gene>
    <name evidence="2" type="ORF">BaRGS_00008047</name>
</gene>
<evidence type="ECO:0000313" key="2">
    <source>
        <dbReference type="EMBL" id="KAK7500803.1"/>
    </source>
</evidence>
<feature type="non-terminal residue" evidence="2">
    <location>
        <position position="57"/>
    </location>
</feature>
<feature type="non-terminal residue" evidence="2">
    <location>
        <position position="1"/>
    </location>
</feature>
<organism evidence="2 3">
    <name type="scientific">Batillaria attramentaria</name>
    <dbReference type="NCBI Taxonomy" id="370345"/>
    <lineage>
        <taxon>Eukaryota</taxon>
        <taxon>Metazoa</taxon>
        <taxon>Spiralia</taxon>
        <taxon>Lophotrochozoa</taxon>
        <taxon>Mollusca</taxon>
        <taxon>Gastropoda</taxon>
        <taxon>Caenogastropoda</taxon>
        <taxon>Sorbeoconcha</taxon>
        <taxon>Cerithioidea</taxon>
        <taxon>Batillariidae</taxon>
        <taxon>Batillaria</taxon>
    </lineage>
</organism>
<dbReference type="EMBL" id="JACVVK020000035">
    <property type="protein sequence ID" value="KAK7500803.1"/>
    <property type="molecule type" value="Genomic_DNA"/>
</dbReference>